<organism evidence="1 2">
    <name type="scientific">Cucumis melo</name>
    <name type="common">Muskmelon</name>
    <dbReference type="NCBI Taxonomy" id="3656"/>
    <lineage>
        <taxon>Eukaryota</taxon>
        <taxon>Viridiplantae</taxon>
        <taxon>Streptophyta</taxon>
        <taxon>Embryophyta</taxon>
        <taxon>Tracheophyta</taxon>
        <taxon>Spermatophyta</taxon>
        <taxon>Magnoliopsida</taxon>
        <taxon>eudicotyledons</taxon>
        <taxon>Gunneridae</taxon>
        <taxon>Pentapetalae</taxon>
        <taxon>rosids</taxon>
        <taxon>fabids</taxon>
        <taxon>Cucurbitales</taxon>
        <taxon>Cucurbitaceae</taxon>
        <taxon>Benincaseae</taxon>
        <taxon>Cucumis</taxon>
    </lineage>
</organism>
<dbReference type="Proteomes" id="UP001652600">
    <property type="component" value="Chromosome 10"/>
</dbReference>
<gene>
    <name evidence="2" type="primary">LOC127151329</name>
</gene>
<evidence type="ECO:0000313" key="2">
    <source>
        <dbReference type="RefSeq" id="XP_050946794.1"/>
    </source>
</evidence>
<proteinExistence type="predicted"/>
<sequence>MYEPNHSVLWRTSSFFIDLIELGTRKSQDHLETSNIGKSLSMGVPFKPEQELLQQTYRYVLENTIDVQPHTEIYEGFATTISYKSKNQKWLQEEHNQTLHWLREEVSTELELGNTEVSNNLSVCFIRLMDDLNEELGVGELNATFGIEDEKKEIGIGNETLK</sequence>
<keyword evidence="1" id="KW-1185">Reference proteome</keyword>
<reference evidence="2" key="1">
    <citation type="submission" date="2025-08" db="UniProtKB">
        <authorList>
            <consortium name="RefSeq"/>
        </authorList>
    </citation>
    <scope>IDENTIFICATION</scope>
    <source>
        <tissue evidence="2">Stem</tissue>
    </source>
</reference>
<name>A0ABM3L9T9_CUCME</name>
<accession>A0ABM3L9T9</accession>
<protein>
    <submittedName>
        <fullName evidence="2">Uncharacterized protein LOC127151329</fullName>
    </submittedName>
</protein>
<dbReference type="GeneID" id="127151329"/>
<evidence type="ECO:0000313" key="1">
    <source>
        <dbReference type="Proteomes" id="UP001652600"/>
    </source>
</evidence>
<dbReference type="RefSeq" id="XP_050946794.1">
    <property type="nucleotide sequence ID" value="XM_051090837.1"/>
</dbReference>